<evidence type="ECO:0000313" key="10">
    <source>
        <dbReference type="EMBL" id="RHG07375.1"/>
    </source>
</evidence>
<dbReference type="InterPro" id="IPR013324">
    <property type="entry name" value="RNA_pol_sigma_r3/r4-like"/>
</dbReference>
<dbReference type="PANTHER" id="PTHR43133">
    <property type="entry name" value="RNA POLYMERASE ECF-TYPE SIGMA FACTO"/>
    <property type="match status" value="1"/>
</dbReference>
<dbReference type="Gene3D" id="1.10.1740.10">
    <property type="match status" value="1"/>
</dbReference>
<evidence type="ECO:0000259" key="9">
    <source>
        <dbReference type="Pfam" id="PF08281"/>
    </source>
</evidence>
<evidence type="ECO:0000256" key="3">
    <source>
        <dbReference type="ARBA" id="ARBA00023082"/>
    </source>
</evidence>
<dbReference type="InterPro" id="IPR014284">
    <property type="entry name" value="RNA_pol_sigma-70_dom"/>
</dbReference>
<comment type="caution">
    <text evidence="10">The sequence shown here is derived from an EMBL/GenBank/DDBJ whole genome shotgun (WGS) entry which is preliminary data.</text>
</comment>
<keyword evidence="5 6" id="KW-0804">Transcription</keyword>
<feature type="compositionally biased region" description="Polar residues" evidence="7">
    <location>
        <begin position="269"/>
        <end position="285"/>
    </location>
</feature>
<evidence type="ECO:0000313" key="11">
    <source>
        <dbReference type="Proteomes" id="UP000284112"/>
    </source>
</evidence>
<dbReference type="AlphaFoldDB" id="A0A414S0X8"/>
<dbReference type="Pfam" id="PF04542">
    <property type="entry name" value="Sigma70_r2"/>
    <property type="match status" value="1"/>
</dbReference>
<evidence type="ECO:0000259" key="8">
    <source>
        <dbReference type="Pfam" id="PF04542"/>
    </source>
</evidence>
<dbReference type="InterPro" id="IPR007627">
    <property type="entry name" value="RNA_pol_sigma70_r2"/>
</dbReference>
<dbReference type="InterPro" id="IPR036388">
    <property type="entry name" value="WH-like_DNA-bd_sf"/>
</dbReference>
<dbReference type="InterPro" id="IPR013325">
    <property type="entry name" value="RNA_pol_sigma_r2"/>
</dbReference>
<dbReference type="PANTHER" id="PTHR43133:SF51">
    <property type="entry name" value="RNA POLYMERASE SIGMA FACTOR"/>
    <property type="match status" value="1"/>
</dbReference>
<dbReference type="GO" id="GO:0016987">
    <property type="term" value="F:sigma factor activity"/>
    <property type="evidence" value="ECO:0007669"/>
    <property type="project" value="UniProtKB-KW"/>
</dbReference>
<dbReference type="EMBL" id="QRHW01000015">
    <property type="protein sequence ID" value="RHG07375.1"/>
    <property type="molecule type" value="Genomic_DNA"/>
</dbReference>
<evidence type="ECO:0000256" key="5">
    <source>
        <dbReference type="ARBA" id="ARBA00023163"/>
    </source>
</evidence>
<dbReference type="Gene3D" id="1.10.10.10">
    <property type="entry name" value="Winged helix-like DNA-binding domain superfamily/Winged helix DNA-binding domain"/>
    <property type="match status" value="1"/>
</dbReference>
<dbReference type="InterPro" id="IPR013249">
    <property type="entry name" value="RNA_pol_sigma70_r4_t2"/>
</dbReference>
<organism evidence="10 11">
    <name type="scientific">Dorea longicatena</name>
    <dbReference type="NCBI Taxonomy" id="88431"/>
    <lineage>
        <taxon>Bacteria</taxon>
        <taxon>Bacillati</taxon>
        <taxon>Bacillota</taxon>
        <taxon>Clostridia</taxon>
        <taxon>Lachnospirales</taxon>
        <taxon>Lachnospiraceae</taxon>
        <taxon>Dorea</taxon>
    </lineage>
</organism>
<evidence type="ECO:0000256" key="2">
    <source>
        <dbReference type="ARBA" id="ARBA00023015"/>
    </source>
</evidence>
<keyword evidence="2 6" id="KW-0805">Transcription regulation</keyword>
<comment type="similarity">
    <text evidence="1 6">Belongs to the sigma-70 factor family. ECF subfamily.</text>
</comment>
<evidence type="ECO:0000256" key="4">
    <source>
        <dbReference type="ARBA" id="ARBA00023125"/>
    </source>
</evidence>
<dbReference type="SUPFAM" id="SSF88659">
    <property type="entry name" value="Sigma3 and sigma4 domains of RNA polymerase sigma factors"/>
    <property type="match status" value="1"/>
</dbReference>
<gene>
    <name evidence="10" type="ORF">DW641_09440</name>
</gene>
<dbReference type="GO" id="GO:0003677">
    <property type="term" value="F:DNA binding"/>
    <property type="evidence" value="ECO:0007669"/>
    <property type="project" value="UniProtKB-KW"/>
</dbReference>
<evidence type="ECO:0000256" key="6">
    <source>
        <dbReference type="RuleBase" id="RU000716"/>
    </source>
</evidence>
<dbReference type="GO" id="GO:0006352">
    <property type="term" value="P:DNA-templated transcription initiation"/>
    <property type="evidence" value="ECO:0007669"/>
    <property type="project" value="InterPro"/>
</dbReference>
<accession>A0A414S0X8</accession>
<proteinExistence type="inferred from homology"/>
<dbReference type="NCBIfam" id="TIGR02937">
    <property type="entry name" value="sigma70-ECF"/>
    <property type="match status" value="1"/>
</dbReference>
<dbReference type="InterPro" id="IPR039425">
    <property type="entry name" value="RNA_pol_sigma-70-like"/>
</dbReference>
<dbReference type="PROSITE" id="PS01063">
    <property type="entry name" value="SIGMA70_ECF"/>
    <property type="match status" value="1"/>
</dbReference>
<protein>
    <recommendedName>
        <fullName evidence="6">RNA polymerase sigma factor</fullName>
    </recommendedName>
</protein>
<dbReference type="Pfam" id="PF08281">
    <property type="entry name" value="Sigma70_r4_2"/>
    <property type="match status" value="1"/>
</dbReference>
<name>A0A414S0X8_9FIRM</name>
<dbReference type="GO" id="GO:0006950">
    <property type="term" value="P:response to stress"/>
    <property type="evidence" value="ECO:0007669"/>
    <property type="project" value="UniProtKB-ARBA"/>
</dbReference>
<dbReference type="InterPro" id="IPR000838">
    <property type="entry name" value="RNA_pol_sigma70_ECF_CS"/>
</dbReference>
<sequence>MGKYCDNCGCELKKEARFCPNCGQKIVDVGKNAEVQEINEWQEIYQKTYRKAYAVAFQIMKNKEDAQDVLQEAYISAFKNMNSLKDKEKAGAWINQIVANRCKDWLRKKNPALFTDMGSEDNDTDYEESLLNENQEFMPEESIDYEDTKRIMQDILSALPEEQRLCILMYYYEELSVGEIAEALECSTGTVKSRLNYARKFIKTKVEELEKQGTKLYGIAPIPFIVWMLTLKENAMEVEAAEQSCWGKIEQNCERKILEHRTGSKESNRVTTNQNQNISENSQKTAGKEQNVINKVGKTGVKTGSKSVLKKIIIGTVAIAIVGTGTYIGLSKSNTEKKNPPVQHIEKEIQRKKTEKKKENIPEFTVSKEQAERILLAAKLFDNGKKTEDTTYTLGDYTLNVKKGKIETEILKKVVSGIACSDKSVGESTDDEEISDRKFLTTDECQEFLKDTFEYDANNWDEVSEVFYASGNSGADAFEARYDETERFSEKYQLKRLEQTEKNTYHFYIEVSSNDDSSVPIGIMDITAHKNEKSKIGGFVFEKIEYSEQSNIGQISHDVNLIIGNTLRVKAEAGDQKQNFNPIGIYKIDDLTNEEFIDCTNAVLSEAEYIAKDKEMKEDEMGVYDGYTLKESRYNELCKDTLGRKKKYDYKEKNDVKDKKVTFDGKFFGVEEQWFVVQDGYEVRSMDGKIKIEGIVLDYNPYNSELSKQYYSFTADAHEDSKSELGMIIDKIEVLEEVEGNIGDDITSLSSANTSIQNNSVDQNNITQSTNELFQQENTTEVDNDNYNNELEDTLTDEQYEDIKKKLGVPDDITIIETGTPYYWEAGNRTILDVIFFDNNSNCVAYACVDAKTGELVKDIYRYSE</sequence>
<evidence type="ECO:0000256" key="1">
    <source>
        <dbReference type="ARBA" id="ARBA00010641"/>
    </source>
</evidence>
<feature type="region of interest" description="Disordered" evidence="7">
    <location>
        <begin position="260"/>
        <end position="291"/>
    </location>
</feature>
<keyword evidence="4 6" id="KW-0238">DNA-binding</keyword>
<evidence type="ECO:0000256" key="7">
    <source>
        <dbReference type="SAM" id="MobiDB-lite"/>
    </source>
</evidence>
<dbReference type="Proteomes" id="UP000284112">
    <property type="component" value="Unassembled WGS sequence"/>
</dbReference>
<reference evidence="10 11" key="1">
    <citation type="submission" date="2018-08" db="EMBL/GenBank/DDBJ databases">
        <title>A genome reference for cultivated species of the human gut microbiota.</title>
        <authorList>
            <person name="Zou Y."/>
            <person name="Xue W."/>
            <person name="Luo G."/>
        </authorList>
    </citation>
    <scope>NUCLEOTIDE SEQUENCE [LARGE SCALE GENOMIC DNA]</scope>
    <source>
        <strain evidence="10 11">AM23-13</strain>
    </source>
</reference>
<dbReference type="CDD" id="cd06171">
    <property type="entry name" value="Sigma70_r4"/>
    <property type="match status" value="1"/>
</dbReference>
<dbReference type="SUPFAM" id="SSF88946">
    <property type="entry name" value="Sigma2 domain of RNA polymerase sigma factors"/>
    <property type="match status" value="1"/>
</dbReference>
<feature type="domain" description="RNA polymerase sigma factor 70 region 4 type 2" evidence="9">
    <location>
        <begin position="151"/>
        <end position="201"/>
    </location>
</feature>
<feature type="domain" description="RNA polymerase sigma-70 region 2" evidence="8">
    <location>
        <begin position="44"/>
        <end position="110"/>
    </location>
</feature>
<keyword evidence="3 6" id="KW-0731">Sigma factor</keyword>
<dbReference type="RefSeq" id="WP_118309723.1">
    <property type="nucleotide sequence ID" value="NZ_QRHW01000015.1"/>
</dbReference>